<name>A0A542EH20_9MICO</name>
<sequence>MRSRQANPSFVLAALEAASTGGEFRVCGAPSVAAVLDLVRPVAWGATVLATRNNALHDRARNIMFGTPFKNPTWSEVGERVLAEHHRIRRDALEDFVEQDYCDECYDSITTATAILDDLVYGGRGLVSLVPADEAVRALVRFIMELVPLLAEMLDLEINDPEGRGELAALIVEHSGAKIRLRRPPLEQVAG</sequence>
<evidence type="ECO:0000313" key="1">
    <source>
        <dbReference type="EMBL" id="TQJ14526.1"/>
    </source>
</evidence>
<accession>A0A542EH20</accession>
<dbReference type="AlphaFoldDB" id="A0A542EH20"/>
<evidence type="ECO:0000313" key="2">
    <source>
        <dbReference type="Proteomes" id="UP000320806"/>
    </source>
</evidence>
<gene>
    <name evidence="1" type="ORF">FB459_1993</name>
</gene>
<keyword evidence="2" id="KW-1185">Reference proteome</keyword>
<reference evidence="1 2" key="1">
    <citation type="submission" date="2019-06" db="EMBL/GenBank/DDBJ databases">
        <title>Sequencing the genomes of 1000 actinobacteria strains.</title>
        <authorList>
            <person name="Klenk H.-P."/>
        </authorList>
    </citation>
    <scope>NUCLEOTIDE SEQUENCE [LARGE SCALE GENOMIC DNA]</scope>
    <source>
        <strain evidence="1 2">DSM 19828</strain>
    </source>
</reference>
<dbReference type="EMBL" id="VFMO01000001">
    <property type="protein sequence ID" value="TQJ14526.1"/>
    <property type="molecule type" value="Genomic_DNA"/>
</dbReference>
<comment type="caution">
    <text evidence="1">The sequence shown here is derived from an EMBL/GenBank/DDBJ whole genome shotgun (WGS) entry which is preliminary data.</text>
</comment>
<dbReference type="RefSeq" id="WP_141928326.1">
    <property type="nucleotide sequence ID" value="NZ_BAABCI010000003.1"/>
</dbReference>
<protein>
    <submittedName>
        <fullName evidence="1">Uncharacterized protein</fullName>
    </submittedName>
</protein>
<organism evidence="1 2">
    <name type="scientific">Yimella lutea</name>
    <dbReference type="NCBI Taxonomy" id="587872"/>
    <lineage>
        <taxon>Bacteria</taxon>
        <taxon>Bacillati</taxon>
        <taxon>Actinomycetota</taxon>
        <taxon>Actinomycetes</taxon>
        <taxon>Micrococcales</taxon>
        <taxon>Dermacoccaceae</taxon>
        <taxon>Yimella</taxon>
    </lineage>
</organism>
<proteinExistence type="predicted"/>
<dbReference type="Proteomes" id="UP000320806">
    <property type="component" value="Unassembled WGS sequence"/>
</dbReference>